<evidence type="ECO:0000256" key="8">
    <source>
        <dbReference type="ARBA" id="ARBA00022946"/>
    </source>
</evidence>
<dbReference type="GO" id="GO:0004252">
    <property type="term" value="F:serine-type endopeptidase activity"/>
    <property type="evidence" value="ECO:0007669"/>
    <property type="project" value="InterPro"/>
</dbReference>
<dbReference type="PANTHER" id="PTHR43343:SF2">
    <property type="entry name" value="PDZ DOMAIN-CONTAINING PROTEIN"/>
    <property type="match status" value="1"/>
</dbReference>
<dbReference type="InterPro" id="IPR051201">
    <property type="entry name" value="Chloro_Bact_Ser_Proteases"/>
</dbReference>
<dbReference type="PRINTS" id="PR00834">
    <property type="entry name" value="PROTEASES2C"/>
</dbReference>
<dbReference type="Pfam" id="PF13365">
    <property type="entry name" value="Trypsin_2"/>
    <property type="match status" value="1"/>
</dbReference>
<dbReference type="InterPro" id="IPR039382">
    <property type="entry name" value="DEGP1/8_PDZ_dom"/>
</dbReference>
<dbReference type="GO" id="GO:0009534">
    <property type="term" value="C:chloroplast thylakoid"/>
    <property type="evidence" value="ECO:0007669"/>
    <property type="project" value="UniProtKB-ARBA"/>
</dbReference>
<name>A0A328D915_9ASTE</name>
<evidence type="ECO:0000256" key="3">
    <source>
        <dbReference type="ARBA" id="ARBA00022528"/>
    </source>
</evidence>
<organism evidence="10 11">
    <name type="scientific">Cuscuta australis</name>
    <dbReference type="NCBI Taxonomy" id="267555"/>
    <lineage>
        <taxon>Eukaryota</taxon>
        <taxon>Viridiplantae</taxon>
        <taxon>Streptophyta</taxon>
        <taxon>Embryophyta</taxon>
        <taxon>Tracheophyta</taxon>
        <taxon>Spermatophyta</taxon>
        <taxon>Magnoliopsida</taxon>
        <taxon>eudicotyledons</taxon>
        <taxon>Gunneridae</taxon>
        <taxon>Pentapetalae</taxon>
        <taxon>asterids</taxon>
        <taxon>lamiids</taxon>
        <taxon>Solanales</taxon>
        <taxon>Convolvulaceae</taxon>
        <taxon>Cuscuteae</taxon>
        <taxon>Cuscuta</taxon>
        <taxon>Cuscuta subgen. Grammica</taxon>
        <taxon>Cuscuta sect. Cleistogrammica</taxon>
    </lineage>
</organism>
<dbReference type="InterPro" id="IPR036034">
    <property type="entry name" value="PDZ_sf"/>
</dbReference>
<evidence type="ECO:0000256" key="5">
    <source>
        <dbReference type="ARBA" id="ARBA00022670"/>
    </source>
</evidence>
<dbReference type="GO" id="GO:0006508">
    <property type="term" value="P:proteolysis"/>
    <property type="evidence" value="ECO:0007669"/>
    <property type="project" value="UniProtKB-KW"/>
</dbReference>
<dbReference type="SUPFAM" id="SSF50156">
    <property type="entry name" value="PDZ domain-like"/>
    <property type="match status" value="1"/>
</dbReference>
<keyword evidence="4" id="KW-0934">Plastid</keyword>
<dbReference type="SMART" id="SM00228">
    <property type="entry name" value="PDZ"/>
    <property type="match status" value="1"/>
</dbReference>
<comment type="subcellular location">
    <subcellularLocation>
        <location evidence="1">Plastid</location>
        <location evidence="1">Chloroplast</location>
    </subcellularLocation>
</comment>
<dbReference type="EMBL" id="NQVE01000192">
    <property type="protein sequence ID" value="RAL40908.1"/>
    <property type="molecule type" value="Genomic_DNA"/>
</dbReference>
<evidence type="ECO:0000259" key="9">
    <source>
        <dbReference type="PROSITE" id="PS50106"/>
    </source>
</evidence>
<protein>
    <recommendedName>
        <fullName evidence="9">PDZ domain-containing protein</fullName>
    </recommendedName>
</protein>
<comment type="similarity">
    <text evidence="2">Belongs to the peptidase S1C family.</text>
</comment>
<keyword evidence="8" id="KW-0809">Transit peptide</keyword>
<sequence>MASCSHSLLSSSSSFFSTNGIIAIRRCSPTDARFSSCKSLFYCRNPSITTCAFRRSSSGEESRANKVLDSILVACTSAALSLSLLLADVDRASAFVVTSPRKLQTDELATVRLFQENTPSVVYITNLAARQDVFTLDVLEVPQGSGSGFVWDKDGHIVTNYHVIRGASDLRVTLSDQSTYDAKVVGFDQDKDVAVLRIDAPEEKLRPIPIGVSADLLVGQKVYAIGNPFGLDHTLTTGVISGLRREINSAATGRPIQDVIQTDAAINPGNSGGPLLDSSGNLIGINTAIYSPSGASSGVGFSIPVDTVSGIVDQLVRYGKVTRPVLGIKFAPDQSVEQLGVSGVLVLDAPPNGPAGKAGLLATKRDGFGRLVLGDIITSVNGKKVSNGTDLYRILDQCKVGEKVIVEVLRGDHKEKIPVILEPKPEET</sequence>
<proteinExistence type="inferred from homology"/>
<feature type="domain" description="PDZ" evidence="9">
    <location>
        <begin position="315"/>
        <end position="387"/>
    </location>
</feature>
<evidence type="ECO:0000256" key="1">
    <source>
        <dbReference type="ARBA" id="ARBA00004229"/>
    </source>
</evidence>
<dbReference type="PANTHER" id="PTHR43343">
    <property type="entry name" value="PEPTIDASE S12"/>
    <property type="match status" value="1"/>
</dbReference>
<dbReference type="Proteomes" id="UP000249390">
    <property type="component" value="Unassembled WGS sequence"/>
</dbReference>
<dbReference type="InterPro" id="IPR043504">
    <property type="entry name" value="Peptidase_S1_PA_chymotrypsin"/>
</dbReference>
<dbReference type="InterPro" id="IPR001940">
    <property type="entry name" value="Peptidase_S1C"/>
</dbReference>
<dbReference type="PROSITE" id="PS50106">
    <property type="entry name" value="PDZ"/>
    <property type="match status" value="1"/>
</dbReference>
<evidence type="ECO:0000256" key="4">
    <source>
        <dbReference type="ARBA" id="ARBA00022640"/>
    </source>
</evidence>
<dbReference type="AlphaFoldDB" id="A0A328D915"/>
<evidence type="ECO:0000256" key="6">
    <source>
        <dbReference type="ARBA" id="ARBA00022801"/>
    </source>
</evidence>
<dbReference type="FunFam" id="2.40.10.10:FF:000103">
    <property type="entry name" value="Protease Do-like 1, chloroplastic"/>
    <property type="match status" value="1"/>
</dbReference>
<dbReference type="CDD" id="cd00990">
    <property type="entry name" value="cpPDZ_AtDEGP1-like"/>
    <property type="match status" value="1"/>
</dbReference>
<keyword evidence="6" id="KW-0378">Hydrolase</keyword>
<gene>
    <name evidence="10" type="ORF">DM860_008606</name>
</gene>
<keyword evidence="3" id="KW-0150">Chloroplast</keyword>
<dbReference type="SUPFAM" id="SSF50494">
    <property type="entry name" value="Trypsin-like serine proteases"/>
    <property type="match status" value="1"/>
</dbReference>
<evidence type="ECO:0000313" key="10">
    <source>
        <dbReference type="EMBL" id="RAL40908.1"/>
    </source>
</evidence>
<dbReference type="Gene3D" id="2.30.42.10">
    <property type="match status" value="1"/>
</dbReference>
<keyword evidence="5" id="KW-0645">Protease</keyword>
<evidence type="ECO:0000256" key="2">
    <source>
        <dbReference type="ARBA" id="ARBA00010541"/>
    </source>
</evidence>
<evidence type="ECO:0000256" key="7">
    <source>
        <dbReference type="ARBA" id="ARBA00022825"/>
    </source>
</evidence>
<reference evidence="10 11" key="1">
    <citation type="submission" date="2018-06" db="EMBL/GenBank/DDBJ databases">
        <title>The Genome of Cuscuta australis (Dodder) Provides Insight into the Evolution of Plant Parasitism.</title>
        <authorList>
            <person name="Liu H."/>
        </authorList>
    </citation>
    <scope>NUCLEOTIDE SEQUENCE [LARGE SCALE GENOMIC DNA]</scope>
    <source>
        <strain evidence="11">cv. Yunnan</strain>
        <tissue evidence="10">Vines</tissue>
    </source>
</reference>
<comment type="caution">
    <text evidence="10">The sequence shown here is derived from an EMBL/GenBank/DDBJ whole genome shotgun (WGS) entry which is preliminary data.</text>
</comment>
<dbReference type="InterPro" id="IPR009003">
    <property type="entry name" value="Peptidase_S1_PA"/>
</dbReference>
<dbReference type="Gene3D" id="2.40.10.10">
    <property type="entry name" value="Trypsin-like serine proteases"/>
    <property type="match status" value="2"/>
</dbReference>
<dbReference type="Pfam" id="PF13180">
    <property type="entry name" value="PDZ_2"/>
    <property type="match status" value="1"/>
</dbReference>
<dbReference type="InterPro" id="IPR001478">
    <property type="entry name" value="PDZ"/>
</dbReference>
<accession>A0A328D915</accession>
<keyword evidence="11" id="KW-1185">Reference proteome</keyword>
<dbReference type="FunFam" id="2.40.10.10:FF:000001">
    <property type="entry name" value="Periplasmic serine protease DegS"/>
    <property type="match status" value="1"/>
</dbReference>
<dbReference type="GO" id="GO:0010206">
    <property type="term" value="P:photosystem II repair"/>
    <property type="evidence" value="ECO:0007669"/>
    <property type="project" value="UniProtKB-ARBA"/>
</dbReference>
<evidence type="ECO:0000313" key="11">
    <source>
        <dbReference type="Proteomes" id="UP000249390"/>
    </source>
</evidence>
<keyword evidence="7" id="KW-0720">Serine protease</keyword>